<dbReference type="AlphaFoldDB" id="A0A4Q7KFT1"/>
<keyword evidence="8 13" id="KW-0547">Nucleotide-binding</keyword>
<keyword evidence="5 13" id="KW-0028">Amino-acid biosynthesis</keyword>
<evidence type="ECO:0000256" key="9">
    <source>
        <dbReference type="ARBA" id="ARBA00022777"/>
    </source>
</evidence>
<evidence type="ECO:0000256" key="5">
    <source>
        <dbReference type="ARBA" id="ARBA00022605"/>
    </source>
</evidence>
<evidence type="ECO:0000256" key="13">
    <source>
        <dbReference type="HAMAP-Rule" id="MF_00384"/>
    </source>
</evidence>
<evidence type="ECO:0000256" key="10">
    <source>
        <dbReference type="ARBA" id="ARBA00022840"/>
    </source>
</evidence>
<dbReference type="EMBL" id="SGWQ01000012">
    <property type="protein sequence ID" value="RZS32406.1"/>
    <property type="molecule type" value="Genomic_DNA"/>
</dbReference>
<keyword evidence="13" id="KW-0963">Cytoplasm</keyword>
<dbReference type="PIRSF" id="PIRSF000676">
    <property type="entry name" value="Homoser_kin"/>
    <property type="match status" value="1"/>
</dbReference>
<dbReference type="GO" id="GO:0004413">
    <property type="term" value="F:homoserine kinase activity"/>
    <property type="evidence" value="ECO:0007669"/>
    <property type="project" value="UniProtKB-UniRule"/>
</dbReference>
<evidence type="ECO:0000313" key="17">
    <source>
        <dbReference type="Proteomes" id="UP000294257"/>
    </source>
</evidence>
<dbReference type="PRINTS" id="PR00958">
    <property type="entry name" value="HOMSERKINASE"/>
</dbReference>
<dbReference type="PANTHER" id="PTHR20861">
    <property type="entry name" value="HOMOSERINE/4-DIPHOSPHOCYTIDYL-2-C-METHYL-D-ERYTHRITOL KINASE"/>
    <property type="match status" value="1"/>
</dbReference>
<evidence type="ECO:0000259" key="14">
    <source>
        <dbReference type="Pfam" id="PF00288"/>
    </source>
</evidence>
<dbReference type="NCBIfam" id="TIGR00191">
    <property type="entry name" value="thrB"/>
    <property type="match status" value="1"/>
</dbReference>
<evidence type="ECO:0000256" key="6">
    <source>
        <dbReference type="ARBA" id="ARBA00022679"/>
    </source>
</evidence>
<protein>
    <recommendedName>
        <fullName evidence="4 13">Homoserine kinase</fullName>
        <shortName evidence="13">HK</shortName>
        <shortName evidence="13">HSK</shortName>
        <ecNumber evidence="3 13">2.7.1.39</ecNumber>
    </recommendedName>
</protein>
<organism evidence="16 17">
    <name type="scientific">Herbihabitans rhizosphaerae</name>
    <dbReference type="NCBI Taxonomy" id="1872711"/>
    <lineage>
        <taxon>Bacteria</taxon>
        <taxon>Bacillati</taxon>
        <taxon>Actinomycetota</taxon>
        <taxon>Actinomycetes</taxon>
        <taxon>Pseudonocardiales</taxon>
        <taxon>Pseudonocardiaceae</taxon>
        <taxon>Herbihabitans</taxon>
    </lineage>
</organism>
<dbReference type="EC" id="2.7.1.39" evidence="3 13"/>
<dbReference type="UniPathway" id="UPA00050">
    <property type="reaction ID" value="UER00064"/>
</dbReference>
<dbReference type="InterPro" id="IPR006203">
    <property type="entry name" value="GHMP_knse_ATP-bd_CS"/>
</dbReference>
<dbReference type="Gene3D" id="3.30.70.890">
    <property type="entry name" value="GHMP kinase, C-terminal domain"/>
    <property type="match status" value="1"/>
</dbReference>
<keyword evidence="7 13" id="KW-0791">Threonine biosynthesis</keyword>
<dbReference type="Pfam" id="PF08544">
    <property type="entry name" value="GHMP_kinases_C"/>
    <property type="match status" value="1"/>
</dbReference>
<dbReference type="InterPro" id="IPR036554">
    <property type="entry name" value="GHMP_kinase_C_sf"/>
</dbReference>
<dbReference type="Proteomes" id="UP000294257">
    <property type="component" value="Unassembled WGS sequence"/>
</dbReference>
<evidence type="ECO:0000259" key="15">
    <source>
        <dbReference type="Pfam" id="PF08544"/>
    </source>
</evidence>
<gene>
    <name evidence="13" type="primary">thrB</name>
    <name evidence="16" type="ORF">EV193_11240</name>
</gene>
<dbReference type="HAMAP" id="MF_00384">
    <property type="entry name" value="Homoser_kinase"/>
    <property type="match status" value="1"/>
</dbReference>
<evidence type="ECO:0000256" key="1">
    <source>
        <dbReference type="ARBA" id="ARBA00005015"/>
    </source>
</evidence>
<comment type="function">
    <text evidence="12 13">Catalyzes the ATP-dependent phosphorylation of L-homoserine to L-homoserine phosphate.</text>
</comment>
<dbReference type="InterPro" id="IPR006204">
    <property type="entry name" value="GHMP_kinase_N_dom"/>
</dbReference>
<comment type="subcellular location">
    <subcellularLocation>
        <location evidence="13">Cytoplasm</location>
    </subcellularLocation>
</comment>
<evidence type="ECO:0000256" key="2">
    <source>
        <dbReference type="ARBA" id="ARBA00007370"/>
    </source>
</evidence>
<dbReference type="PANTHER" id="PTHR20861:SF1">
    <property type="entry name" value="HOMOSERINE KINASE"/>
    <property type="match status" value="1"/>
</dbReference>
<name>A0A4Q7KFT1_9PSEU</name>
<evidence type="ECO:0000256" key="8">
    <source>
        <dbReference type="ARBA" id="ARBA00022741"/>
    </source>
</evidence>
<dbReference type="GO" id="GO:0005524">
    <property type="term" value="F:ATP binding"/>
    <property type="evidence" value="ECO:0007669"/>
    <property type="project" value="UniProtKB-UniRule"/>
</dbReference>
<evidence type="ECO:0000256" key="3">
    <source>
        <dbReference type="ARBA" id="ARBA00012078"/>
    </source>
</evidence>
<dbReference type="InterPro" id="IPR014721">
    <property type="entry name" value="Ribsml_uS5_D2-typ_fold_subgr"/>
</dbReference>
<sequence length="293" mass="29997">MRVGDAVRVTVPASTANLGSGFDALGMALALHDVVEARVTDGGLSIEVTGEAPDSGRHGERHLVVKAFRAASRHLGATPPGLALRCVNAIPHSRGLGSSASALVAGVAAAYGLAGVPLDEHALRIAAGFEGHADNAAASLSGGLALAWAEGEEFHALRLDPHPDLRPVVLIPHERSATAVTRGLLPDTVPHTDAAFAAGRCALAVQAVTARPDLLLAATDDRLHQPYRESAWPATMALVRALRARGVAAAVSGAGPTVIAFPRAGELPSGLDTAGFEARELAVDRDGVRVEQA</sequence>
<keyword evidence="10 13" id="KW-0067">ATP-binding</keyword>
<dbReference type="SUPFAM" id="SSF54211">
    <property type="entry name" value="Ribosomal protein S5 domain 2-like"/>
    <property type="match status" value="1"/>
</dbReference>
<dbReference type="InterPro" id="IPR013750">
    <property type="entry name" value="GHMP_kinase_C_dom"/>
</dbReference>
<dbReference type="GO" id="GO:0005737">
    <property type="term" value="C:cytoplasm"/>
    <property type="evidence" value="ECO:0007669"/>
    <property type="project" value="UniProtKB-SubCell"/>
</dbReference>
<feature type="binding site" evidence="13">
    <location>
        <begin position="91"/>
        <end position="101"/>
    </location>
    <ligand>
        <name>ATP</name>
        <dbReference type="ChEBI" id="CHEBI:30616"/>
    </ligand>
</feature>
<keyword evidence="6 13" id="KW-0808">Transferase</keyword>
<dbReference type="InterPro" id="IPR000870">
    <property type="entry name" value="Homoserine_kinase"/>
</dbReference>
<reference evidence="16 17" key="1">
    <citation type="submission" date="2019-02" db="EMBL/GenBank/DDBJ databases">
        <title>Genomic Encyclopedia of Type Strains, Phase IV (KMG-IV): sequencing the most valuable type-strain genomes for metagenomic binning, comparative biology and taxonomic classification.</title>
        <authorList>
            <person name="Goeker M."/>
        </authorList>
    </citation>
    <scope>NUCLEOTIDE SEQUENCE [LARGE SCALE GENOMIC DNA]</scope>
    <source>
        <strain evidence="16 17">DSM 101727</strain>
    </source>
</reference>
<dbReference type="PROSITE" id="PS00627">
    <property type="entry name" value="GHMP_KINASES_ATP"/>
    <property type="match status" value="1"/>
</dbReference>
<dbReference type="InterPro" id="IPR020568">
    <property type="entry name" value="Ribosomal_Su5_D2-typ_SF"/>
</dbReference>
<comment type="caution">
    <text evidence="16">The sequence shown here is derived from an EMBL/GenBank/DDBJ whole genome shotgun (WGS) entry which is preliminary data.</text>
</comment>
<comment type="similarity">
    <text evidence="2 13">Belongs to the GHMP kinase family. Homoserine kinase subfamily.</text>
</comment>
<dbReference type="Pfam" id="PF00288">
    <property type="entry name" value="GHMP_kinases_N"/>
    <property type="match status" value="1"/>
</dbReference>
<feature type="domain" description="GHMP kinase N-terminal" evidence="14">
    <location>
        <begin position="63"/>
        <end position="143"/>
    </location>
</feature>
<evidence type="ECO:0000256" key="7">
    <source>
        <dbReference type="ARBA" id="ARBA00022697"/>
    </source>
</evidence>
<keyword evidence="9 13" id="KW-0418">Kinase</keyword>
<proteinExistence type="inferred from homology"/>
<evidence type="ECO:0000256" key="12">
    <source>
        <dbReference type="ARBA" id="ARBA00049954"/>
    </source>
</evidence>
<dbReference type="Gene3D" id="3.30.230.10">
    <property type="match status" value="1"/>
</dbReference>
<evidence type="ECO:0000256" key="11">
    <source>
        <dbReference type="ARBA" id="ARBA00049375"/>
    </source>
</evidence>
<accession>A0A4Q7KFT1</accession>
<dbReference type="GO" id="GO:0009088">
    <property type="term" value="P:threonine biosynthetic process"/>
    <property type="evidence" value="ECO:0007669"/>
    <property type="project" value="UniProtKB-UniRule"/>
</dbReference>
<feature type="domain" description="GHMP kinase C-terminal" evidence="15">
    <location>
        <begin position="220"/>
        <end position="262"/>
    </location>
</feature>
<evidence type="ECO:0000256" key="4">
    <source>
        <dbReference type="ARBA" id="ARBA00017858"/>
    </source>
</evidence>
<dbReference type="SUPFAM" id="SSF55060">
    <property type="entry name" value="GHMP Kinase, C-terminal domain"/>
    <property type="match status" value="1"/>
</dbReference>
<comment type="pathway">
    <text evidence="1 13">Amino-acid biosynthesis; L-threonine biosynthesis; L-threonine from L-aspartate: step 4/5.</text>
</comment>
<comment type="catalytic activity">
    <reaction evidence="11 13">
        <text>L-homoserine + ATP = O-phospho-L-homoserine + ADP + H(+)</text>
        <dbReference type="Rhea" id="RHEA:13985"/>
        <dbReference type="ChEBI" id="CHEBI:15378"/>
        <dbReference type="ChEBI" id="CHEBI:30616"/>
        <dbReference type="ChEBI" id="CHEBI:57476"/>
        <dbReference type="ChEBI" id="CHEBI:57590"/>
        <dbReference type="ChEBI" id="CHEBI:456216"/>
        <dbReference type="EC" id="2.7.1.39"/>
    </reaction>
</comment>
<evidence type="ECO:0000313" key="16">
    <source>
        <dbReference type="EMBL" id="RZS32406.1"/>
    </source>
</evidence>
<keyword evidence="17" id="KW-1185">Reference proteome</keyword>